<dbReference type="PANTHER" id="PTHR34039">
    <property type="entry name" value="UPF0102 PROTEIN YRAN"/>
    <property type="match status" value="1"/>
</dbReference>
<gene>
    <name evidence="3" type="ORF">Bccel_0679</name>
</gene>
<dbReference type="NCBIfam" id="TIGR00252">
    <property type="entry name" value="YraN family protein"/>
    <property type="match status" value="1"/>
</dbReference>
<dbReference type="HAMAP" id="MF_00048">
    <property type="entry name" value="UPF0102"/>
    <property type="match status" value="1"/>
</dbReference>
<name>A0A0L6JI59_9FIRM</name>
<evidence type="ECO:0000313" key="3">
    <source>
        <dbReference type="EMBL" id="KNY25419.1"/>
    </source>
</evidence>
<dbReference type="Proteomes" id="UP000036923">
    <property type="component" value="Unassembled WGS sequence"/>
</dbReference>
<sequence length="123" mass="14325">MEKENKRKIGSANEKIAASYLETCGYSIIIINFRAGKYGEIDIIAREKEFICFVEVKSRGSLIFGTPAEAVNKRKQDRIRKVAYIYINQHKLHNENIRFDIVEMIMEDRSHKVSDINLIRNAF</sequence>
<dbReference type="Gene3D" id="3.40.1350.10">
    <property type="match status" value="1"/>
</dbReference>
<comment type="similarity">
    <text evidence="1 2">Belongs to the UPF0102 family.</text>
</comment>
<dbReference type="OrthoDB" id="9802516at2"/>
<dbReference type="AlphaFoldDB" id="A0A0L6JI59"/>
<keyword evidence="4" id="KW-1185">Reference proteome</keyword>
<dbReference type="SUPFAM" id="SSF52980">
    <property type="entry name" value="Restriction endonuclease-like"/>
    <property type="match status" value="1"/>
</dbReference>
<reference evidence="4" key="1">
    <citation type="submission" date="2015-07" db="EMBL/GenBank/DDBJ databases">
        <title>Near-Complete Genome Sequence of the Cellulolytic Bacterium Bacteroides (Pseudobacteroides) cellulosolvens ATCC 35603.</title>
        <authorList>
            <person name="Dassa B."/>
            <person name="Utturkar S.M."/>
            <person name="Klingeman D.M."/>
            <person name="Hurt R.A."/>
            <person name="Keller M."/>
            <person name="Xu J."/>
            <person name="Reddy Y.H.K."/>
            <person name="Borovok I."/>
            <person name="Grinberg I.R."/>
            <person name="Lamed R."/>
            <person name="Zhivin O."/>
            <person name="Bayer E.A."/>
            <person name="Brown S.D."/>
        </authorList>
    </citation>
    <scope>NUCLEOTIDE SEQUENCE [LARGE SCALE GENOMIC DNA]</scope>
    <source>
        <strain evidence="4">DSM 2933</strain>
    </source>
</reference>
<dbReference type="InterPro" id="IPR011856">
    <property type="entry name" value="tRNA_endonuc-like_dom_sf"/>
</dbReference>
<dbReference type="RefSeq" id="WP_036942989.1">
    <property type="nucleotide sequence ID" value="NZ_JQKC01000020.1"/>
</dbReference>
<comment type="caution">
    <text evidence="3">The sequence shown here is derived from an EMBL/GenBank/DDBJ whole genome shotgun (WGS) entry which is preliminary data.</text>
</comment>
<dbReference type="NCBIfam" id="NF009150">
    <property type="entry name" value="PRK12497.1-3"/>
    <property type="match status" value="1"/>
</dbReference>
<dbReference type="eggNOG" id="COG0792">
    <property type="taxonomic scope" value="Bacteria"/>
</dbReference>
<dbReference type="InterPro" id="IPR003509">
    <property type="entry name" value="UPF0102_YraN-like"/>
</dbReference>
<dbReference type="InterPro" id="IPR011335">
    <property type="entry name" value="Restrct_endonuc-II-like"/>
</dbReference>
<protein>
    <recommendedName>
        <fullName evidence="2">UPF0102 protein Bccel_0679</fullName>
    </recommendedName>
</protein>
<dbReference type="CDD" id="cd20736">
    <property type="entry name" value="PoNe_Nuclease"/>
    <property type="match status" value="1"/>
</dbReference>
<evidence type="ECO:0000313" key="4">
    <source>
        <dbReference type="Proteomes" id="UP000036923"/>
    </source>
</evidence>
<organism evidence="3 4">
    <name type="scientific">Pseudobacteroides cellulosolvens ATCC 35603 = DSM 2933</name>
    <dbReference type="NCBI Taxonomy" id="398512"/>
    <lineage>
        <taxon>Bacteria</taxon>
        <taxon>Bacillati</taxon>
        <taxon>Bacillota</taxon>
        <taxon>Clostridia</taxon>
        <taxon>Eubacteriales</taxon>
        <taxon>Oscillospiraceae</taxon>
        <taxon>Pseudobacteroides</taxon>
    </lineage>
</organism>
<proteinExistence type="inferred from homology"/>
<dbReference type="EMBL" id="LGTC01000001">
    <property type="protein sequence ID" value="KNY25419.1"/>
    <property type="molecule type" value="Genomic_DNA"/>
</dbReference>
<accession>A0A0L6JI59</accession>
<evidence type="ECO:0000256" key="1">
    <source>
        <dbReference type="ARBA" id="ARBA00006738"/>
    </source>
</evidence>
<evidence type="ECO:0000256" key="2">
    <source>
        <dbReference type="HAMAP-Rule" id="MF_00048"/>
    </source>
</evidence>
<dbReference type="GO" id="GO:0003676">
    <property type="term" value="F:nucleic acid binding"/>
    <property type="evidence" value="ECO:0007669"/>
    <property type="project" value="InterPro"/>
</dbReference>
<dbReference type="Pfam" id="PF02021">
    <property type="entry name" value="UPF0102"/>
    <property type="match status" value="1"/>
</dbReference>
<dbReference type="PANTHER" id="PTHR34039:SF1">
    <property type="entry name" value="UPF0102 PROTEIN YRAN"/>
    <property type="match status" value="1"/>
</dbReference>
<dbReference type="STRING" id="398512.Bccel_0679"/>